<dbReference type="AlphaFoldDB" id="A0A2N1ISC6"/>
<accession>A0A2N1ISC6</accession>
<evidence type="ECO:0000313" key="1">
    <source>
        <dbReference type="EMBL" id="PKI23628.1"/>
    </source>
</evidence>
<sequence>MDDRQHCKFIQIVSHAPCSETAHLPGHTIIGLKAPPCLSCILLSSAKGLNKKGFSKTIA</sequence>
<gene>
    <name evidence="1" type="ORF">CXB65_12700</name>
</gene>
<name>A0A2N1ISC6_9PSED</name>
<evidence type="ECO:0000313" key="2">
    <source>
        <dbReference type="Proteomes" id="UP000233399"/>
    </source>
</evidence>
<dbReference type="Proteomes" id="UP000233399">
    <property type="component" value="Unassembled WGS sequence"/>
</dbReference>
<dbReference type="EMBL" id="PJCG01000018">
    <property type="protein sequence ID" value="PKI23628.1"/>
    <property type="molecule type" value="Genomic_DNA"/>
</dbReference>
<protein>
    <submittedName>
        <fullName evidence="1">Uncharacterized protein</fullName>
    </submittedName>
</protein>
<proteinExistence type="predicted"/>
<reference evidence="1 2" key="1">
    <citation type="submission" date="2017-12" db="EMBL/GenBank/DDBJ databases">
        <title>Isolation and characterization of an aerobic denitrifying Pseudomonas monteilii CY06 from aquaculture ponds.</title>
        <authorList>
            <person name="Ma Q."/>
            <person name="Cai Y."/>
            <person name="He Z."/>
        </authorList>
    </citation>
    <scope>NUCLEOTIDE SEQUENCE [LARGE SCALE GENOMIC DNA]</scope>
    <source>
        <strain evidence="1 2">CY06</strain>
    </source>
</reference>
<comment type="caution">
    <text evidence="1">The sequence shown here is derived from an EMBL/GenBank/DDBJ whole genome shotgun (WGS) entry which is preliminary data.</text>
</comment>
<organism evidence="1 2">
    <name type="scientific">Pseudomonas monteilii</name>
    <dbReference type="NCBI Taxonomy" id="76759"/>
    <lineage>
        <taxon>Bacteria</taxon>
        <taxon>Pseudomonadati</taxon>
        <taxon>Pseudomonadota</taxon>
        <taxon>Gammaproteobacteria</taxon>
        <taxon>Pseudomonadales</taxon>
        <taxon>Pseudomonadaceae</taxon>
        <taxon>Pseudomonas</taxon>
    </lineage>
</organism>